<evidence type="ECO:0000313" key="4">
    <source>
        <dbReference type="Proteomes" id="UP001050975"/>
    </source>
</evidence>
<protein>
    <submittedName>
        <fullName evidence="3">ATPase</fullName>
    </submittedName>
</protein>
<dbReference type="InterPro" id="IPR044974">
    <property type="entry name" value="Disease_R_plants"/>
</dbReference>
<dbReference type="PANTHER" id="PTHR11017">
    <property type="entry name" value="LEUCINE-RICH REPEAT-CONTAINING PROTEIN"/>
    <property type="match status" value="1"/>
</dbReference>
<feature type="domain" description="vWA-MoxR associated protein N-terminal HTH" evidence="2">
    <location>
        <begin position="20"/>
        <end position="102"/>
    </location>
</feature>
<dbReference type="SUPFAM" id="SSF52540">
    <property type="entry name" value="P-loop containing nucleoside triphosphate hydrolases"/>
    <property type="match status" value="1"/>
</dbReference>
<organism evidence="3 4">
    <name type="scientific">Microseira wollei NIES-4236</name>
    <dbReference type="NCBI Taxonomy" id="2530354"/>
    <lineage>
        <taxon>Bacteria</taxon>
        <taxon>Bacillati</taxon>
        <taxon>Cyanobacteriota</taxon>
        <taxon>Cyanophyceae</taxon>
        <taxon>Oscillatoriophycideae</taxon>
        <taxon>Aerosakkonematales</taxon>
        <taxon>Aerosakkonemataceae</taxon>
        <taxon>Microseira</taxon>
    </lineage>
</organism>
<reference evidence="3" key="1">
    <citation type="submission" date="2019-10" db="EMBL/GenBank/DDBJ databases">
        <title>Draft genome sequece of Microseira wollei NIES-4236.</title>
        <authorList>
            <person name="Yamaguchi H."/>
            <person name="Suzuki S."/>
            <person name="Kawachi M."/>
        </authorList>
    </citation>
    <scope>NUCLEOTIDE SEQUENCE</scope>
    <source>
        <strain evidence="3">NIES-4236</strain>
    </source>
</reference>
<dbReference type="Pfam" id="PF00931">
    <property type="entry name" value="NB-ARC"/>
    <property type="match status" value="1"/>
</dbReference>
<dbReference type="PRINTS" id="PR00364">
    <property type="entry name" value="DISEASERSIST"/>
</dbReference>
<name>A0AAV3X094_9CYAN</name>
<dbReference type="Proteomes" id="UP001050975">
    <property type="component" value="Unassembled WGS sequence"/>
</dbReference>
<dbReference type="GO" id="GO:0006952">
    <property type="term" value="P:defense response"/>
    <property type="evidence" value="ECO:0007669"/>
    <property type="project" value="InterPro"/>
</dbReference>
<dbReference type="InterPro" id="IPR027417">
    <property type="entry name" value="P-loop_NTPase"/>
</dbReference>
<dbReference type="Gene3D" id="3.40.50.300">
    <property type="entry name" value="P-loop containing nucleotide triphosphate hydrolases"/>
    <property type="match status" value="1"/>
</dbReference>
<sequence>MLENVRYNTENHDTYHQYCMNLKEVLKMADHIVFAKTGQHLDDLQEAILRGTMQGEKYTKIAEESHCNESYVRDVGSKLWRILSEELGEEVSKSNFRSAMERWQVSNVSNFAKDVVGIGIFNTCGEARHPPDIPNSHPHNEETFNPKQTKTLHQDLSEMPELGAFYHRTPELETLTTWILQQRCRLIALTGISGIGKTTLAVQLVQQIKDEFEYVIWCSLESSPTLTEFQDKLIQFLSQSENPDLSKNLSLIKYLQKHRCLVVLDDVHNLFSSGELAGKYKAGYEEYRSFFKQIEKLSHQSCFLLIGWEQPREVPQRESQNTPIRTLQLTGLDTAAGWEILRDKGLGEIDNYSALIHRYQGNPLWLKSVATQIIELGGCVTEFLPNDTILLPEDLKDVLQEQCDRLSEIEKQVLSLLAKESSPVNLAKLLENGTMSASDLLNALQSLSRRCLIEQQGSFYDLPPVLRQYIKGL</sequence>
<evidence type="ECO:0000259" key="1">
    <source>
        <dbReference type="Pfam" id="PF00931"/>
    </source>
</evidence>
<gene>
    <name evidence="3" type="ORF">MiSe_01010</name>
</gene>
<evidence type="ECO:0000313" key="3">
    <source>
        <dbReference type="EMBL" id="GET35359.1"/>
    </source>
</evidence>
<feature type="domain" description="NB-ARC" evidence="1">
    <location>
        <begin position="172"/>
        <end position="268"/>
    </location>
</feature>
<evidence type="ECO:0000259" key="2">
    <source>
        <dbReference type="Pfam" id="PF26355"/>
    </source>
</evidence>
<dbReference type="InterPro" id="IPR002182">
    <property type="entry name" value="NB-ARC"/>
</dbReference>
<proteinExistence type="predicted"/>
<comment type="caution">
    <text evidence="3">The sequence shown here is derived from an EMBL/GenBank/DDBJ whole genome shotgun (WGS) entry which is preliminary data.</text>
</comment>
<dbReference type="InterPro" id="IPR058651">
    <property type="entry name" value="HTH_VMAP-M9"/>
</dbReference>
<dbReference type="EMBL" id="BLAY01000001">
    <property type="protein sequence ID" value="GET35359.1"/>
    <property type="molecule type" value="Genomic_DNA"/>
</dbReference>
<dbReference type="Pfam" id="PF26355">
    <property type="entry name" value="HTH_VMAP-M9"/>
    <property type="match status" value="1"/>
</dbReference>
<accession>A0AAV3X094</accession>
<dbReference type="AlphaFoldDB" id="A0AAV3X094"/>
<dbReference type="GO" id="GO:0043531">
    <property type="term" value="F:ADP binding"/>
    <property type="evidence" value="ECO:0007669"/>
    <property type="project" value="InterPro"/>
</dbReference>
<keyword evidence="4" id="KW-1185">Reference proteome</keyword>